<protein>
    <submittedName>
        <fullName evidence="2">Uncharacterized protein</fullName>
    </submittedName>
</protein>
<reference evidence="2 3" key="1">
    <citation type="journal article" date="2019" name="Int. J. Syst. Evol. Microbiol.">
        <title>The Global Catalogue of Microorganisms (GCM) 10K type strain sequencing project: providing services to taxonomists for standard genome sequencing and annotation.</title>
        <authorList>
            <consortium name="The Broad Institute Genomics Platform"/>
            <consortium name="The Broad Institute Genome Sequencing Center for Infectious Disease"/>
            <person name="Wu L."/>
            <person name="Ma J."/>
        </authorList>
    </citation>
    <scope>NUCLEOTIDE SEQUENCE [LARGE SCALE GENOMIC DNA]</scope>
    <source>
        <strain evidence="2 3">JCM 8201</strain>
    </source>
</reference>
<comment type="caution">
    <text evidence="2">The sequence shown here is derived from an EMBL/GenBank/DDBJ whole genome shotgun (WGS) entry which is preliminary data.</text>
</comment>
<feature type="region of interest" description="Disordered" evidence="1">
    <location>
        <begin position="51"/>
        <end position="71"/>
    </location>
</feature>
<dbReference type="Proteomes" id="UP001501842">
    <property type="component" value="Unassembled WGS sequence"/>
</dbReference>
<gene>
    <name evidence="2" type="ORF">GCM10010439_02700</name>
</gene>
<sequence length="191" mass="20394">MLLLGAAGVVGLLVIAAGYFGYNSLNKGFYLAAEGEKVVVLKGTNKNLFGLSSSSKAPQKDQPDLTLADVPNPDKKKIRAKSIHRDDLAAIKQEILRLESACTIRLRDQDRTVVIIRGEGQPGCPAQPLVQDPQSGQPLPRPALSALPATALEEAKSKKYTTVAEAVAELADLHQRAESCKAKPDQGDCPK</sequence>
<name>A0ABN3TTE8_9ACTN</name>
<organism evidence="2 3">
    <name type="scientific">Actinocorallia aurantiaca</name>
    <dbReference type="NCBI Taxonomy" id="46204"/>
    <lineage>
        <taxon>Bacteria</taxon>
        <taxon>Bacillati</taxon>
        <taxon>Actinomycetota</taxon>
        <taxon>Actinomycetes</taxon>
        <taxon>Streptosporangiales</taxon>
        <taxon>Thermomonosporaceae</taxon>
        <taxon>Actinocorallia</taxon>
    </lineage>
</organism>
<dbReference type="EMBL" id="BAAATZ010000002">
    <property type="protein sequence ID" value="GAA2718815.1"/>
    <property type="molecule type" value="Genomic_DNA"/>
</dbReference>
<evidence type="ECO:0000256" key="1">
    <source>
        <dbReference type="SAM" id="MobiDB-lite"/>
    </source>
</evidence>
<evidence type="ECO:0000313" key="2">
    <source>
        <dbReference type="EMBL" id="GAA2718815.1"/>
    </source>
</evidence>
<proteinExistence type="predicted"/>
<accession>A0ABN3TTE8</accession>
<keyword evidence="3" id="KW-1185">Reference proteome</keyword>
<evidence type="ECO:0000313" key="3">
    <source>
        <dbReference type="Proteomes" id="UP001501842"/>
    </source>
</evidence>
<feature type="region of interest" description="Disordered" evidence="1">
    <location>
        <begin position="122"/>
        <end position="143"/>
    </location>
</feature>